<reference evidence="1 2" key="1">
    <citation type="submission" date="2021-03" db="EMBL/GenBank/DDBJ databases">
        <title>Fibrella sp. HMF5405 genome sequencing and assembly.</title>
        <authorList>
            <person name="Kang H."/>
            <person name="Kim H."/>
            <person name="Bae S."/>
            <person name="Joh K."/>
        </authorList>
    </citation>
    <scope>NUCLEOTIDE SEQUENCE [LARGE SCALE GENOMIC DNA]</scope>
    <source>
        <strain evidence="1 2">HMF5405</strain>
    </source>
</reference>
<dbReference type="Proteomes" id="UP000664628">
    <property type="component" value="Unassembled WGS sequence"/>
</dbReference>
<protein>
    <submittedName>
        <fullName evidence="1">Uncharacterized protein</fullName>
    </submittedName>
</protein>
<sequence length="115" mass="13209">MTESELIAAIREKKKEIDRFGLEQLYELDLNLRAISQLLLDLSVLVGSKTEKGLHYEFVEGRLWSTIDKEASRLVTDYKESNKPRASAISKRRLPDQLTSLKQRISSDLSMIDRA</sequence>
<keyword evidence="2" id="KW-1185">Reference proteome</keyword>
<dbReference type="RefSeq" id="WP_207327416.1">
    <property type="nucleotide sequence ID" value="NZ_JAFMYW010000001.1"/>
</dbReference>
<comment type="caution">
    <text evidence="1">The sequence shown here is derived from an EMBL/GenBank/DDBJ whole genome shotgun (WGS) entry which is preliminary data.</text>
</comment>
<evidence type="ECO:0000313" key="1">
    <source>
        <dbReference type="EMBL" id="MBO0947508.1"/>
    </source>
</evidence>
<name>A0ABS3JBZ6_9BACT</name>
<gene>
    <name evidence="1" type="ORF">J2I46_02880</name>
</gene>
<dbReference type="EMBL" id="JAFMYW010000001">
    <property type="protein sequence ID" value="MBO0947508.1"/>
    <property type="molecule type" value="Genomic_DNA"/>
</dbReference>
<proteinExistence type="predicted"/>
<organism evidence="1 2">
    <name type="scientific">Fibrella forsythiae</name>
    <dbReference type="NCBI Taxonomy" id="2817061"/>
    <lineage>
        <taxon>Bacteria</taxon>
        <taxon>Pseudomonadati</taxon>
        <taxon>Bacteroidota</taxon>
        <taxon>Cytophagia</taxon>
        <taxon>Cytophagales</taxon>
        <taxon>Spirosomataceae</taxon>
        <taxon>Fibrella</taxon>
    </lineage>
</organism>
<evidence type="ECO:0000313" key="2">
    <source>
        <dbReference type="Proteomes" id="UP000664628"/>
    </source>
</evidence>
<accession>A0ABS3JBZ6</accession>